<gene>
    <name evidence="1" type="ORF">J2Z70_005635</name>
</gene>
<evidence type="ECO:0000313" key="2">
    <source>
        <dbReference type="Proteomes" id="UP000773462"/>
    </source>
</evidence>
<dbReference type="EMBL" id="JAGGLV010000027">
    <property type="protein sequence ID" value="MBP2115448.1"/>
    <property type="molecule type" value="Genomic_DNA"/>
</dbReference>
<accession>A0ABS4NZF0</accession>
<proteinExistence type="predicted"/>
<dbReference type="Proteomes" id="UP000773462">
    <property type="component" value="Unassembled WGS sequence"/>
</dbReference>
<evidence type="ECO:0008006" key="3">
    <source>
        <dbReference type="Google" id="ProtNLM"/>
    </source>
</evidence>
<sequence length="81" mass="8906">MSIRSIPDLSHLKVDDLVRVIKESNQFEIEKTREYVDLFLKHADSISSLESNNVEKILKMMNSATMARGDGGCGSVSGGCC</sequence>
<evidence type="ECO:0000313" key="1">
    <source>
        <dbReference type="EMBL" id="MBP2115448.1"/>
    </source>
</evidence>
<dbReference type="RefSeq" id="WP_209878495.1">
    <property type="nucleotide sequence ID" value="NZ_JAGGLV010000027.1"/>
</dbReference>
<protein>
    <recommendedName>
        <fullName evidence="3">YlbF family regulator</fullName>
    </recommendedName>
</protein>
<comment type="caution">
    <text evidence="1">The sequence shown here is derived from an EMBL/GenBank/DDBJ whole genome shotgun (WGS) entry which is preliminary data.</text>
</comment>
<reference evidence="1 2" key="1">
    <citation type="submission" date="2021-03" db="EMBL/GenBank/DDBJ databases">
        <title>Genomic Encyclopedia of Type Strains, Phase IV (KMG-IV): sequencing the most valuable type-strain genomes for metagenomic binning, comparative biology and taxonomic classification.</title>
        <authorList>
            <person name="Goeker M."/>
        </authorList>
    </citation>
    <scope>NUCLEOTIDE SEQUENCE [LARGE SCALE GENOMIC DNA]</scope>
    <source>
        <strain evidence="1 2">DSM 101953</strain>
    </source>
</reference>
<organism evidence="1 2">
    <name type="scientific">Paenibacillus silagei</name>
    <dbReference type="NCBI Taxonomy" id="1670801"/>
    <lineage>
        <taxon>Bacteria</taxon>
        <taxon>Bacillati</taxon>
        <taxon>Bacillota</taxon>
        <taxon>Bacilli</taxon>
        <taxon>Bacillales</taxon>
        <taxon>Paenibacillaceae</taxon>
        <taxon>Paenibacillus</taxon>
    </lineage>
</organism>
<keyword evidence="2" id="KW-1185">Reference proteome</keyword>
<name>A0ABS4NZF0_9BACL</name>